<evidence type="ECO:0000313" key="2">
    <source>
        <dbReference type="Proteomes" id="UP000317036"/>
    </source>
</evidence>
<keyword evidence="2" id="KW-1185">Reference proteome</keyword>
<proteinExistence type="predicted"/>
<sequence length="70" mass="8260">MIFAKNQAVWINGLGKAIIKDYYPEQEKYLASVFINGKQRVKTYRSSILSVFHTKEERDTYKEEADVWTL</sequence>
<organism evidence="1 2">
    <name type="scientific">Paenibacillus cremeus</name>
    <dbReference type="NCBI Taxonomy" id="2163881"/>
    <lineage>
        <taxon>Bacteria</taxon>
        <taxon>Bacillati</taxon>
        <taxon>Bacillota</taxon>
        <taxon>Bacilli</taxon>
        <taxon>Bacillales</taxon>
        <taxon>Paenibacillaceae</taxon>
        <taxon>Paenibacillus</taxon>
    </lineage>
</organism>
<gene>
    <name evidence="1" type="ORF">FPZ49_11100</name>
</gene>
<accession>A0A559KCR3</accession>
<dbReference type="AlphaFoldDB" id="A0A559KCR3"/>
<name>A0A559KCR3_9BACL</name>
<dbReference type="EMBL" id="VNJI01000011">
    <property type="protein sequence ID" value="TVY09910.1"/>
    <property type="molecule type" value="Genomic_DNA"/>
</dbReference>
<protein>
    <submittedName>
        <fullName evidence="1">Uncharacterized protein</fullName>
    </submittedName>
</protein>
<dbReference type="RefSeq" id="WP_144846486.1">
    <property type="nucleotide sequence ID" value="NZ_VNJI01000011.1"/>
</dbReference>
<reference evidence="1 2" key="1">
    <citation type="submission" date="2019-07" db="EMBL/GenBank/DDBJ databases">
        <authorList>
            <person name="Kim J."/>
        </authorList>
    </citation>
    <scope>NUCLEOTIDE SEQUENCE [LARGE SCALE GENOMIC DNA]</scope>
    <source>
        <strain evidence="1 2">JC52</strain>
    </source>
</reference>
<evidence type="ECO:0000313" key="1">
    <source>
        <dbReference type="EMBL" id="TVY09910.1"/>
    </source>
</evidence>
<dbReference type="Proteomes" id="UP000317036">
    <property type="component" value="Unassembled WGS sequence"/>
</dbReference>
<comment type="caution">
    <text evidence="1">The sequence shown here is derived from an EMBL/GenBank/DDBJ whole genome shotgun (WGS) entry which is preliminary data.</text>
</comment>